<dbReference type="RefSeq" id="WP_101535075.1">
    <property type="nucleotide sequence ID" value="NZ_PKUQ01000042.1"/>
</dbReference>
<evidence type="ECO:0000259" key="2">
    <source>
        <dbReference type="Pfam" id="PF13629"/>
    </source>
</evidence>
<feature type="chain" id="PRO_5014924515" evidence="1">
    <location>
        <begin position="25"/>
        <end position="159"/>
    </location>
</feature>
<accession>A0A2N5XMX5</accession>
<feature type="domain" description="Pilus formation protein N-terminal" evidence="2">
    <location>
        <begin position="29"/>
        <end position="97"/>
    </location>
</feature>
<keyword evidence="4" id="KW-1185">Reference proteome</keyword>
<dbReference type="InterPro" id="IPR032789">
    <property type="entry name" value="T2SS-T3SS_pil_N"/>
</dbReference>
<proteinExistence type="predicted"/>
<dbReference type="OrthoDB" id="9815749at2"/>
<dbReference type="EMBL" id="PKUQ01000042">
    <property type="protein sequence ID" value="PLW75834.1"/>
    <property type="molecule type" value="Genomic_DNA"/>
</dbReference>
<organism evidence="3 4">
    <name type="scientific">Cohaesibacter celericrescens</name>
    <dbReference type="NCBI Taxonomy" id="2067669"/>
    <lineage>
        <taxon>Bacteria</taxon>
        <taxon>Pseudomonadati</taxon>
        <taxon>Pseudomonadota</taxon>
        <taxon>Alphaproteobacteria</taxon>
        <taxon>Hyphomicrobiales</taxon>
        <taxon>Cohaesibacteraceae</taxon>
    </lineage>
</organism>
<reference evidence="3 4" key="1">
    <citation type="submission" date="2018-01" db="EMBL/GenBank/DDBJ databases">
        <title>The draft genome sequence of Cohaesibacter sp. H1304.</title>
        <authorList>
            <person name="Wang N.-N."/>
            <person name="Du Z.-J."/>
        </authorList>
    </citation>
    <scope>NUCLEOTIDE SEQUENCE [LARGE SCALE GENOMIC DNA]</scope>
    <source>
        <strain evidence="3 4">H1304</strain>
    </source>
</reference>
<keyword evidence="1" id="KW-0732">Signal</keyword>
<evidence type="ECO:0000313" key="3">
    <source>
        <dbReference type="EMBL" id="PLW75834.1"/>
    </source>
</evidence>
<sequence>MNFASAVSAVILASSMLGAPIAIAQTYPMIEVKVDRAKVMRVSRPAAMIIIGNPAIADATIKDSQTLIITGKQYGSTNLIVLDAAGEPIADEVLNVSSAHNNHVVVYKGANRTTLNCSPDCEPVYRIGDDIDAMKTLGSQITTHGEMSKGEKVESNFDE</sequence>
<evidence type="ECO:0000256" key="1">
    <source>
        <dbReference type="SAM" id="SignalP"/>
    </source>
</evidence>
<comment type="caution">
    <text evidence="3">The sequence shown here is derived from an EMBL/GenBank/DDBJ whole genome shotgun (WGS) entry which is preliminary data.</text>
</comment>
<evidence type="ECO:0000313" key="4">
    <source>
        <dbReference type="Proteomes" id="UP000234881"/>
    </source>
</evidence>
<name>A0A2N5XMX5_9HYPH</name>
<protein>
    <submittedName>
        <fullName evidence="3">Pilus assembly protein</fullName>
    </submittedName>
</protein>
<feature type="signal peptide" evidence="1">
    <location>
        <begin position="1"/>
        <end position="24"/>
    </location>
</feature>
<gene>
    <name evidence="3" type="ORF">C0081_17170</name>
</gene>
<dbReference type="AlphaFoldDB" id="A0A2N5XMX5"/>
<dbReference type="Pfam" id="PF13629">
    <property type="entry name" value="T2SS-T3SS_pil_N"/>
    <property type="match status" value="1"/>
</dbReference>
<dbReference type="Proteomes" id="UP000234881">
    <property type="component" value="Unassembled WGS sequence"/>
</dbReference>